<evidence type="ECO:0000256" key="1">
    <source>
        <dbReference type="ARBA" id="ARBA00004651"/>
    </source>
</evidence>
<proteinExistence type="predicted"/>
<evidence type="ECO:0000313" key="7">
    <source>
        <dbReference type="EMBL" id="AXY24591.1"/>
    </source>
</evidence>
<organism evidence="7 8">
    <name type="scientific">Suicoccus acidiformans</name>
    <dbReference type="NCBI Taxonomy" id="2036206"/>
    <lineage>
        <taxon>Bacteria</taxon>
        <taxon>Bacillati</taxon>
        <taxon>Bacillota</taxon>
        <taxon>Bacilli</taxon>
        <taxon>Lactobacillales</taxon>
        <taxon>Aerococcaceae</taxon>
        <taxon>Suicoccus</taxon>
    </lineage>
</organism>
<dbReference type="OrthoDB" id="9793824at2"/>
<dbReference type="Proteomes" id="UP000263232">
    <property type="component" value="Chromosome"/>
</dbReference>
<evidence type="ECO:0000313" key="8">
    <source>
        <dbReference type="Proteomes" id="UP000263232"/>
    </source>
</evidence>
<gene>
    <name evidence="7" type="ORF">CL176_00300</name>
</gene>
<feature type="domain" description="RDD" evidence="6">
    <location>
        <begin position="24"/>
        <end position="145"/>
    </location>
</feature>
<keyword evidence="5" id="KW-0472">Membrane</keyword>
<dbReference type="EMBL" id="CP023434">
    <property type="protein sequence ID" value="AXY24591.1"/>
    <property type="molecule type" value="Genomic_DNA"/>
</dbReference>
<reference evidence="7 8" key="1">
    <citation type="submission" date="2017-09" db="EMBL/GenBank/DDBJ databases">
        <title>Complete genome sequence of Oxytococcus suis strain ZY16052.</title>
        <authorList>
            <person name="Li F."/>
        </authorList>
    </citation>
    <scope>NUCLEOTIDE SEQUENCE [LARGE SCALE GENOMIC DNA]</scope>
    <source>
        <strain evidence="7 8">ZY16052</strain>
    </source>
</reference>
<evidence type="ECO:0000259" key="6">
    <source>
        <dbReference type="Pfam" id="PF06271"/>
    </source>
</evidence>
<evidence type="ECO:0000256" key="5">
    <source>
        <dbReference type="ARBA" id="ARBA00023136"/>
    </source>
</evidence>
<dbReference type="GO" id="GO:0005886">
    <property type="term" value="C:plasma membrane"/>
    <property type="evidence" value="ECO:0007669"/>
    <property type="project" value="UniProtKB-SubCell"/>
</dbReference>
<sequence length="167" mass="19627">MNLWPYTSKEVPSMIESYYPYSFRAGFWRRVPAFLFDGLMISLLRSVIFAWLPPSWLVSSLSEWALNLLIYHGYFILLTQLNHGQTLGKMLLSIQVVNEDGQELSWKQTFFREGIGRFLCNQLLYLPYLFVAFTQGKTHISDYLSDTYVLKDDFINISIENEKELKE</sequence>
<dbReference type="PANTHER" id="PTHR36115:SF9">
    <property type="entry name" value="LMO1584 PROTEIN"/>
    <property type="match status" value="1"/>
</dbReference>
<accession>A0A347WHN4</accession>
<dbReference type="InterPro" id="IPR010432">
    <property type="entry name" value="RDD"/>
</dbReference>
<evidence type="ECO:0000256" key="2">
    <source>
        <dbReference type="ARBA" id="ARBA00022475"/>
    </source>
</evidence>
<keyword evidence="2" id="KW-1003">Cell membrane</keyword>
<keyword evidence="3" id="KW-0812">Transmembrane</keyword>
<keyword evidence="8" id="KW-1185">Reference proteome</keyword>
<comment type="subcellular location">
    <subcellularLocation>
        <location evidence="1">Cell membrane</location>
        <topology evidence="1">Multi-pass membrane protein</topology>
    </subcellularLocation>
</comment>
<name>A0A347WHN4_9LACT</name>
<dbReference type="InterPro" id="IPR051791">
    <property type="entry name" value="Pra-immunoreactive"/>
</dbReference>
<evidence type="ECO:0000256" key="4">
    <source>
        <dbReference type="ARBA" id="ARBA00022989"/>
    </source>
</evidence>
<evidence type="ECO:0000256" key="3">
    <source>
        <dbReference type="ARBA" id="ARBA00022692"/>
    </source>
</evidence>
<dbReference type="AlphaFoldDB" id="A0A347WHN4"/>
<keyword evidence="4" id="KW-1133">Transmembrane helix</keyword>
<dbReference type="PANTHER" id="PTHR36115">
    <property type="entry name" value="PROLINE-RICH ANTIGEN HOMOLOG-RELATED"/>
    <property type="match status" value="1"/>
</dbReference>
<dbReference type="Pfam" id="PF06271">
    <property type="entry name" value="RDD"/>
    <property type="match status" value="1"/>
</dbReference>
<dbReference type="KEGG" id="abae:CL176_00300"/>
<protein>
    <recommendedName>
        <fullName evidence="6">RDD domain-containing protein</fullName>
    </recommendedName>
</protein>